<keyword evidence="6 11" id="KW-0812">Transmembrane</keyword>
<dbReference type="Gene3D" id="3.30.565.10">
    <property type="entry name" value="Histidine kinase-like ATPase, C-terminal domain"/>
    <property type="match status" value="1"/>
</dbReference>
<evidence type="ECO:0000256" key="3">
    <source>
        <dbReference type="ARBA" id="ARBA00012438"/>
    </source>
</evidence>
<evidence type="ECO:0000256" key="2">
    <source>
        <dbReference type="ARBA" id="ARBA00004370"/>
    </source>
</evidence>
<name>A0A6J6NN91_9ZZZZ</name>
<dbReference type="SMART" id="SM00304">
    <property type="entry name" value="HAMP"/>
    <property type="match status" value="1"/>
</dbReference>
<dbReference type="AlphaFoldDB" id="A0A6J6NN91"/>
<evidence type="ECO:0000256" key="10">
    <source>
        <dbReference type="ARBA" id="ARBA00023136"/>
    </source>
</evidence>
<dbReference type="Gene3D" id="6.10.340.10">
    <property type="match status" value="1"/>
</dbReference>
<sequence length="438" mass="45396">MGSFRRQLMVATFVLGSLVALALVAVVQVVLEDTSGNAVARVLEDRADDVTSSTDISSPGSSLVVPDADLDPGVAVYDASGALVAGTVPPSQAEAFAELSTTDSPATRTLEDAYQVQGEPFVTAAGTRGVVVLSEPLAPYENDERYALVVSVAAGALIVLLATALAGWASRRALAPVAAMAATAEEWSEHDLDRRFDLGAPTNEIRVLGRTLDALLARVAGTILAEQRLTAELAHELRSPLTAAQATADLMAMRTDLDDQLREDVADIQEACRVMAATVTGLLDLARSQSSGSTGATCELGAVLAEVRRSVPGGERIEVDVHEEVLLDLPHDLAARALSPVLENATRLAAHVRVRAEQASDRTDVVVQDDGPGLDDGVDELFVPGHSTGGGSGLGLALARRIARSVGGDVSAHPDRPGLGPTGATFVVTLPATDRASS</sequence>
<evidence type="ECO:0000256" key="4">
    <source>
        <dbReference type="ARBA" id="ARBA00022553"/>
    </source>
</evidence>
<keyword evidence="4" id="KW-0597">Phosphoprotein</keyword>
<dbReference type="PANTHER" id="PTHR45436:SF5">
    <property type="entry name" value="SENSOR HISTIDINE KINASE TRCS"/>
    <property type="match status" value="1"/>
</dbReference>
<dbReference type="InterPro" id="IPR003661">
    <property type="entry name" value="HisK_dim/P_dom"/>
</dbReference>
<dbReference type="InterPro" id="IPR003594">
    <property type="entry name" value="HATPase_dom"/>
</dbReference>
<evidence type="ECO:0000256" key="9">
    <source>
        <dbReference type="ARBA" id="ARBA00023012"/>
    </source>
</evidence>
<feature type="transmembrane region" description="Helical" evidence="11">
    <location>
        <begin position="12"/>
        <end position="31"/>
    </location>
</feature>
<dbReference type="GO" id="GO:0005886">
    <property type="term" value="C:plasma membrane"/>
    <property type="evidence" value="ECO:0007669"/>
    <property type="project" value="TreeGrafter"/>
</dbReference>
<evidence type="ECO:0000256" key="7">
    <source>
        <dbReference type="ARBA" id="ARBA00022777"/>
    </source>
</evidence>
<proteinExistence type="predicted"/>
<protein>
    <recommendedName>
        <fullName evidence="3">histidine kinase</fullName>
        <ecNumber evidence="3">2.7.13.3</ecNumber>
    </recommendedName>
</protein>
<dbReference type="EC" id="2.7.13.3" evidence="3"/>
<dbReference type="Pfam" id="PF02518">
    <property type="entry name" value="HATPase_c"/>
    <property type="match status" value="1"/>
</dbReference>
<keyword evidence="8 11" id="KW-1133">Transmembrane helix</keyword>
<feature type="domain" description="HAMP" evidence="13">
    <location>
        <begin position="171"/>
        <end position="224"/>
    </location>
</feature>
<dbReference type="SMART" id="SM00387">
    <property type="entry name" value="HATPase_c"/>
    <property type="match status" value="1"/>
</dbReference>
<dbReference type="SMART" id="SM00388">
    <property type="entry name" value="HisKA"/>
    <property type="match status" value="1"/>
</dbReference>
<evidence type="ECO:0000256" key="6">
    <source>
        <dbReference type="ARBA" id="ARBA00022692"/>
    </source>
</evidence>
<gene>
    <name evidence="14" type="ORF">UFOPK2579_00113</name>
</gene>
<feature type="transmembrane region" description="Helical" evidence="11">
    <location>
        <begin position="146"/>
        <end position="168"/>
    </location>
</feature>
<dbReference type="InterPro" id="IPR004358">
    <property type="entry name" value="Sig_transdc_His_kin-like_C"/>
</dbReference>
<feature type="domain" description="Histidine kinase" evidence="12">
    <location>
        <begin position="232"/>
        <end position="434"/>
    </location>
</feature>
<keyword evidence="10 11" id="KW-0472">Membrane</keyword>
<dbReference type="InterPro" id="IPR036097">
    <property type="entry name" value="HisK_dim/P_sf"/>
</dbReference>
<dbReference type="EMBL" id="CAEZXR010000006">
    <property type="protein sequence ID" value="CAB4685853.1"/>
    <property type="molecule type" value="Genomic_DNA"/>
</dbReference>
<keyword evidence="9" id="KW-0902">Two-component regulatory system</keyword>
<dbReference type="PRINTS" id="PR00344">
    <property type="entry name" value="BCTRLSENSOR"/>
</dbReference>
<dbReference type="CDD" id="cd00082">
    <property type="entry name" value="HisKA"/>
    <property type="match status" value="1"/>
</dbReference>
<evidence type="ECO:0000256" key="1">
    <source>
        <dbReference type="ARBA" id="ARBA00000085"/>
    </source>
</evidence>
<dbReference type="PROSITE" id="PS50109">
    <property type="entry name" value="HIS_KIN"/>
    <property type="match status" value="1"/>
</dbReference>
<evidence type="ECO:0000256" key="5">
    <source>
        <dbReference type="ARBA" id="ARBA00022679"/>
    </source>
</evidence>
<evidence type="ECO:0000259" key="13">
    <source>
        <dbReference type="PROSITE" id="PS50885"/>
    </source>
</evidence>
<dbReference type="GO" id="GO:0000155">
    <property type="term" value="F:phosphorelay sensor kinase activity"/>
    <property type="evidence" value="ECO:0007669"/>
    <property type="project" value="InterPro"/>
</dbReference>
<dbReference type="Gene3D" id="1.10.287.130">
    <property type="match status" value="1"/>
</dbReference>
<reference evidence="14" key="1">
    <citation type="submission" date="2020-05" db="EMBL/GenBank/DDBJ databases">
        <authorList>
            <person name="Chiriac C."/>
            <person name="Salcher M."/>
            <person name="Ghai R."/>
            <person name="Kavagutti S V."/>
        </authorList>
    </citation>
    <scope>NUCLEOTIDE SEQUENCE</scope>
</reference>
<evidence type="ECO:0000259" key="12">
    <source>
        <dbReference type="PROSITE" id="PS50109"/>
    </source>
</evidence>
<dbReference type="InterPro" id="IPR050428">
    <property type="entry name" value="TCS_sensor_his_kinase"/>
</dbReference>
<dbReference type="PROSITE" id="PS50885">
    <property type="entry name" value="HAMP"/>
    <property type="match status" value="1"/>
</dbReference>
<dbReference type="PANTHER" id="PTHR45436">
    <property type="entry name" value="SENSOR HISTIDINE KINASE YKOH"/>
    <property type="match status" value="1"/>
</dbReference>
<dbReference type="InterPro" id="IPR003660">
    <property type="entry name" value="HAMP_dom"/>
</dbReference>
<evidence type="ECO:0000256" key="11">
    <source>
        <dbReference type="SAM" id="Phobius"/>
    </source>
</evidence>
<keyword evidence="7" id="KW-0418">Kinase</keyword>
<comment type="subcellular location">
    <subcellularLocation>
        <location evidence="2">Membrane</location>
    </subcellularLocation>
</comment>
<organism evidence="14">
    <name type="scientific">freshwater metagenome</name>
    <dbReference type="NCBI Taxonomy" id="449393"/>
    <lineage>
        <taxon>unclassified sequences</taxon>
        <taxon>metagenomes</taxon>
        <taxon>ecological metagenomes</taxon>
    </lineage>
</organism>
<dbReference type="SUPFAM" id="SSF47384">
    <property type="entry name" value="Homodimeric domain of signal transducing histidine kinase"/>
    <property type="match status" value="1"/>
</dbReference>
<evidence type="ECO:0000313" key="14">
    <source>
        <dbReference type="EMBL" id="CAB4685853.1"/>
    </source>
</evidence>
<accession>A0A6J6NN91</accession>
<dbReference type="InterPro" id="IPR005467">
    <property type="entry name" value="His_kinase_dom"/>
</dbReference>
<keyword evidence="5" id="KW-0808">Transferase</keyword>
<dbReference type="Pfam" id="PF00512">
    <property type="entry name" value="HisKA"/>
    <property type="match status" value="1"/>
</dbReference>
<dbReference type="InterPro" id="IPR036890">
    <property type="entry name" value="HATPase_C_sf"/>
</dbReference>
<evidence type="ECO:0000256" key="8">
    <source>
        <dbReference type="ARBA" id="ARBA00022989"/>
    </source>
</evidence>
<comment type="catalytic activity">
    <reaction evidence="1">
        <text>ATP + protein L-histidine = ADP + protein N-phospho-L-histidine.</text>
        <dbReference type="EC" id="2.7.13.3"/>
    </reaction>
</comment>
<dbReference type="SUPFAM" id="SSF55874">
    <property type="entry name" value="ATPase domain of HSP90 chaperone/DNA topoisomerase II/histidine kinase"/>
    <property type="match status" value="1"/>
</dbReference>